<reference evidence="16" key="1">
    <citation type="journal article" date="2017" name="Genome Biol. Evol.">
        <title>The complete genome sequence of the phytopathogenic fungus Sclerotinia sclerotiorum reveals insights into the genome architecture of broad host range pathogens.</title>
        <authorList>
            <person name="Derbyshire M."/>
            <person name="Denton-Giles M."/>
            <person name="Hegedus D."/>
            <person name="Seifbarghy S."/>
            <person name="Rollins J."/>
            <person name="van Kan J."/>
            <person name="Seidl M.F."/>
            <person name="Faino L."/>
            <person name="Mbengue M."/>
            <person name="Navaud O."/>
            <person name="Raffaele S."/>
            <person name="Hammond-Kosack K."/>
            <person name="Heard S."/>
            <person name="Oliver R."/>
        </authorList>
    </citation>
    <scope>NUCLEOTIDE SEQUENCE [LARGE SCALE GENOMIC DNA]</scope>
    <source>
        <strain evidence="16">ATCC 18683 / 1980 / Ss-1</strain>
    </source>
</reference>
<feature type="binding site" evidence="13">
    <location>
        <position position="271"/>
    </location>
    <ligand>
        <name>Fe cation</name>
        <dbReference type="ChEBI" id="CHEBI:24875"/>
        <label>1</label>
    </ligand>
</feature>
<comment type="pathway">
    <text evidence="2 14">Polyol metabolism; myo-inositol degradation into D-glucuronate; D-glucuronate from myo-inositol: step 1/1.</text>
</comment>
<dbReference type="Pfam" id="PF05153">
    <property type="entry name" value="MIOX"/>
    <property type="match status" value="1"/>
</dbReference>
<evidence type="ECO:0000256" key="10">
    <source>
        <dbReference type="ARBA" id="ARBA00029668"/>
    </source>
</evidence>
<feature type="binding site" evidence="12">
    <location>
        <position position="51"/>
    </location>
    <ligand>
        <name>substrate</name>
    </ligand>
</feature>
<evidence type="ECO:0000256" key="4">
    <source>
        <dbReference type="ARBA" id="ARBA00011919"/>
    </source>
</evidence>
<keyword evidence="9 13" id="KW-0408">Iron</keyword>
<evidence type="ECO:0000256" key="5">
    <source>
        <dbReference type="ARBA" id="ARBA00019269"/>
    </source>
</evidence>
<keyword evidence="7 13" id="KW-0479">Metal-binding</keyword>
<dbReference type="Proteomes" id="UP000177798">
    <property type="component" value="Chromosome 2"/>
</dbReference>
<comment type="cofactor">
    <cofactor evidence="13 14">
        <name>Fe cation</name>
        <dbReference type="ChEBI" id="CHEBI:24875"/>
    </cofactor>
    <text evidence="13 14">Binds 2 iron ions per subunit.</text>
</comment>
<evidence type="ECO:0000256" key="9">
    <source>
        <dbReference type="ARBA" id="ARBA00023004"/>
    </source>
</evidence>
<sequence length="304" mass="35489">MSSEVAVDVQPSVNGFGGQELERISDNIDEVNVLAAKIRDSKDPEKEVLFRQYESAQDSVKEFYLKQHTYQTYDFNIRVRQTVENRKKVHMSIWQAILLLNTYTDNSDPDTALSQIEHLLQTAEAMRRDGCPRWMIVTGLIHDLGKLLSFFGASDQWEVVGDTFPVGCAFDEDIILSETFKNNPDYHNPKYNTKYGVYSPNCGLDNVMMSYGHDEYLYHVVKKWSTLPQEALDMIRYHSFYSMHSKGKYKHLMNEDDEKRLAAVKKFNPYDLYSKADEPPNVEELKPYYIELINEFFPQEIIEW</sequence>
<comment type="catalytic activity">
    <reaction evidence="11 14">
        <text>myo-inositol + O2 = D-glucuronate + H2O + H(+)</text>
        <dbReference type="Rhea" id="RHEA:23696"/>
        <dbReference type="ChEBI" id="CHEBI:15377"/>
        <dbReference type="ChEBI" id="CHEBI:15378"/>
        <dbReference type="ChEBI" id="CHEBI:15379"/>
        <dbReference type="ChEBI" id="CHEBI:17268"/>
        <dbReference type="ChEBI" id="CHEBI:58720"/>
        <dbReference type="EC" id="1.13.99.1"/>
    </reaction>
</comment>
<dbReference type="VEuPathDB" id="FungiDB:sscle_02g013690"/>
<dbReference type="UniPathway" id="UPA00111">
    <property type="reaction ID" value="UER00527"/>
</dbReference>
<gene>
    <name evidence="15" type="ORF">sscle_02g013690</name>
</gene>
<dbReference type="PANTHER" id="PTHR12588">
    <property type="entry name" value="MYOINOSITOL OXYGENASE"/>
    <property type="match status" value="1"/>
</dbReference>
<evidence type="ECO:0000256" key="3">
    <source>
        <dbReference type="ARBA" id="ARBA00005286"/>
    </source>
</evidence>
<name>A0A1D9PVG2_SCLS1</name>
<evidence type="ECO:0000313" key="16">
    <source>
        <dbReference type="Proteomes" id="UP000177798"/>
    </source>
</evidence>
<proteinExistence type="inferred from homology"/>
<feature type="binding site" evidence="12">
    <location>
        <begin position="105"/>
        <end position="107"/>
    </location>
    <ligand>
        <name>substrate</name>
    </ligand>
</feature>
<evidence type="ECO:0000256" key="8">
    <source>
        <dbReference type="ARBA" id="ARBA00023002"/>
    </source>
</evidence>
<accession>A0A1D9PVG2</accession>
<feature type="binding site" evidence="12">
    <location>
        <begin position="238"/>
        <end position="239"/>
    </location>
    <ligand>
        <name>substrate</name>
    </ligand>
</feature>
<organism evidence="15 16">
    <name type="scientific">Sclerotinia sclerotiorum (strain ATCC 18683 / 1980 / Ss-1)</name>
    <name type="common">White mold</name>
    <name type="synonym">Whetzelinia sclerotiorum</name>
    <dbReference type="NCBI Taxonomy" id="665079"/>
    <lineage>
        <taxon>Eukaryota</taxon>
        <taxon>Fungi</taxon>
        <taxon>Dikarya</taxon>
        <taxon>Ascomycota</taxon>
        <taxon>Pezizomycotina</taxon>
        <taxon>Leotiomycetes</taxon>
        <taxon>Helotiales</taxon>
        <taxon>Sclerotiniaceae</taxon>
        <taxon>Sclerotinia</taxon>
    </lineage>
</organism>
<evidence type="ECO:0000313" key="15">
    <source>
        <dbReference type="EMBL" id="APA06599.1"/>
    </source>
</evidence>
<dbReference type="GO" id="GO:0005737">
    <property type="term" value="C:cytoplasm"/>
    <property type="evidence" value="ECO:0007669"/>
    <property type="project" value="UniProtKB-SubCell"/>
</dbReference>
<evidence type="ECO:0000256" key="2">
    <source>
        <dbReference type="ARBA" id="ARBA00005167"/>
    </source>
</evidence>
<dbReference type="PANTHER" id="PTHR12588:SF0">
    <property type="entry name" value="INOSITOL OXYGENASE"/>
    <property type="match status" value="1"/>
</dbReference>
<dbReference type="AlphaFoldDB" id="A0A1D9PVG2"/>
<comment type="subcellular location">
    <subcellularLocation>
        <location evidence="1 14">Cytoplasm</location>
    </subcellularLocation>
</comment>
<dbReference type="GO" id="GO:0050113">
    <property type="term" value="F:inositol oxygenase activity"/>
    <property type="evidence" value="ECO:0007669"/>
    <property type="project" value="UniProtKB-UniRule"/>
</dbReference>
<evidence type="ECO:0000256" key="14">
    <source>
        <dbReference type="RuleBase" id="RU367039"/>
    </source>
</evidence>
<evidence type="ECO:0000256" key="12">
    <source>
        <dbReference type="PIRSR" id="PIRSR607828-1"/>
    </source>
</evidence>
<feature type="binding site" evidence="12">
    <location>
        <position position="146"/>
    </location>
    <ligand>
        <name>substrate</name>
    </ligand>
</feature>
<feature type="binding site" evidence="12">
    <location>
        <begin position="161"/>
        <end position="162"/>
    </location>
    <ligand>
        <name>substrate</name>
    </ligand>
</feature>
<keyword evidence="6 14" id="KW-0963">Cytoplasm</keyword>
<protein>
    <recommendedName>
        <fullName evidence="5 14">Inositol oxygenase</fullName>
        <ecNumber evidence="4 14">1.13.99.1</ecNumber>
    </recommendedName>
    <alternativeName>
        <fullName evidence="10 14">Myo-inositol oxygenase</fullName>
    </alternativeName>
</protein>
<dbReference type="GO" id="GO:0005506">
    <property type="term" value="F:iron ion binding"/>
    <property type="evidence" value="ECO:0007669"/>
    <property type="project" value="InterPro"/>
</dbReference>
<feature type="binding site" evidence="13">
    <location>
        <position position="213"/>
    </location>
    <ligand>
        <name>Fe cation</name>
        <dbReference type="ChEBI" id="CHEBI:24875"/>
        <label>1</label>
    </ligand>
</feature>
<dbReference type="SUPFAM" id="SSF109604">
    <property type="entry name" value="HD-domain/PDEase-like"/>
    <property type="match status" value="1"/>
</dbReference>
<feature type="binding site" evidence="13">
    <location>
        <position position="238"/>
    </location>
    <ligand>
        <name>Fe cation</name>
        <dbReference type="ChEBI" id="CHEBI:24875"/>
        <label>1</label>
    </ligand>
</feature>
<evidence type="ECO:0000256" key="6">
    <source>
        <dbReference type="ARBA" id="ARBA00022490"/>
    </source>
</evidence>
<keyword evidence="8 14" id="KW-0560">Oxidoreductase</keyword>
<dbReference type="EC" id="1.13.99.1" evidence="4 14"/>
<dbReference type="OrthoDB" id="5151075at2759"/>
<feature type="binding site" evidence="13">
    <location>
        <position position="143"/>
    </location>
    <ligand>
        <name>Fe cation</name>
        <dbReference type="ChEBI" id="CHEBI:24875"/>
        <label>1</label>
    </ligand>
</feature>
<feature type="binding site" evidence="13">
    <location>
        <position position="142"/>
    </location>
    <ligand>
        <name>Fe cation</name>
        <dbReference type="ChEBI" id="CHEBI:24875"/>
        <label>1</label>
    </ligand>
</feature>
<evidence type="ECO:0000256" key="1">
    <source>
        <dbReference type="ARBA" id="ARBA00004496"/>
    </source>
</evidence>
<evidence type="ECO:0000256" key="13">
    <source>
        <dbReference type="PIRSR" id="PIRSR607828-2"/>
    </source>
</evidence>
<evidence type="ECO:0000256" key="11">
    <source>
        <dbReference type="ARBA" id="ARBA00048271"/>
    </source>
</evidence>
<dbReference type="Gene3D" id="1.10.3210.10">
    <property type="entry name" value="Hypothetical protein af1432"/>
    <property type="match status" value="1"/>
</dbReference>
<dbReference type="GO" id="GO:0019310">
    <property type="term" value="P:inositol catabolic process"/>
    <property type="evidence" value="ECO:0007669"/>
    <property type="project" value="UniProtKB-UniRule"/>
</dbReference>
<dbReference type="EMBL" id="CP017815">
    <property type="protein sequence ID" value="APA06599.1"/>
    <property type="molecule type" value="Genomic_DNA"/>
</dbReference>
<evidence type="ECO:0000256" key="7">
    <source>
        <dbReference type="ARBA" id="ARBA00022723"/>
    </source>
</evidence>
<feature type="binding site" evidence="13">
    <location>
        <position position="118"/>
    </location>
    <ligand>
        <name>Fe cation</name>
        <dbReference type="ChEBI" id="CHEBI:24875"/>
        <label>1</label>
    </ligand>
</feature>
<comment type="similarity">
    <text evidence="3 14">Belongs to the myo-inositol oxygenase family.</text>
</comment>
<dbReference type="InterPro" id="IPR007828">
    <property type="entry name" value="Inositol_oxygenase"/>
</dbReference>